<feature type="transmembrane region" description="Helical" evidence="1">
    <location>
        <begin position="94"/>
        <end position="113"/>
    </location>
</feature>
<feature type="domain" description="DUF6249" evidence="2">
    <location>
        <begin position="8"/>
        <end position="115"/>
    </location>
</feature>
<sequence>MEGLFVPIVLFICIAAVVWNFINRAANIKKDQQETLQRMIASEQPLTAEIINNITRSRYIDANDDRDLSRGIIAIFLSIAVFCYGHYGLVDEEAFTWLAVFPFFLGIAFLTLYKLKPKSA</sequence>
<dbReference type="Pfam" id="PF19762">
    <property type="entry name" value="DUF6249"/>
    <property type="match status" value="1"/>
</dbReference>
<keyword evidence="1" id="KW-0472">Membrane</keyword>
<feature type="transmembrane region" description="Helical" evidence="1">
    <location>
        <begin position="68"/>
        <end position="88"/>
    </location>
</feature>
<evidence type="ECO:0000313" key="4">
    <source>
        <dbReference type="Proteomes" id="UP000568664"/>
    </source>
</evidence>
<feature type="transmembrane region" description="Helical" evidence="1">
    <location>
        <begin position="6"/>
        <end position="22"/>
    </location>
</feature>
<evidence type="ECO:0000259" key="2">
    <source>
        <dbReference type="Pfam" id="PF19762"/>
    </source>
</evidence>
<accession>A0A7Y0LDK5</accession>
<organism evidence="3 4">
    <name type="scientific">Thalassotalea algicola</name>
    <dbReference type="NCBI Taxonomy" id="2716224"/>
    <lineage>
        <taxon>Bacteria</taxon>
        <taxon>Pseudomonadati</taxon>
        <taxon>Pseudomonadota</taxon>
        <taxon>Gammaproteobacteria</taxon>
        <taxon>Alteromonadales</taxon>
        <taxon>Colwelliaceae</taxon>
        <taxon>Thalassotalea</taxon>
    </lineage>
</organism>
<evidence type="ECO:0000256" key="1">
    <source>
        <dbReference type="SAM" id="Phobius"/>
    </source>
</evidence>
<proteinExistence type="predicted"/>
<comment type="caution">
    <text evidence="3">The sequence shown here is derived from an EMBL/GenBank/DDBJ whole genome shotgun (WGS) entry which is preliminary data.</text>
</comment>
<keyword evidence="4" id="KW-1185">Reference proteome</keyword>
<dbReference type="InterPro" id="IPR046216">
    <property type="entry name" value="DUF6249"/>
</dbReference>
<evidence type="ECO:0000313" key="3">
    <source>
        <dbReference type="EMBL" id="NMP31681.1"/>
    </source>
</evidence>
<keyword evidence="1" id="KW-0812">Transmembrane</keyword>
<dbReference type="Proteomes" id="UP000568664">
    <property type="component" value="Unassembled WGS sequence"/>
</dbReference>
<dbReference type="AlphaFoldDB" id="A0A7Y0LDK5"/>
<protein>
    <recommendedName>
        <fullName evidence="2">DUF6249 domain-containing protein</fullName>
    </recommendedName>
</protein>
<name>A0A7Y0LDK5_9GAMM</name>
<dbReference type="RefSeq" id="WP_169075029.1">
    <property type="nucleotide sequence ID" value="NZ_JABBXH010000003.1"/>
</dbReference>
<reference evidence="3 4" key="1">
    <citation type="submission" date="2020-04" db="EMBL/GenBank/DDBJ databases">
        <title>Thalassotalea sp. M1531, isolated from the surface of marine red alga.</title>
        <authorList>
            <person name="Pang L."/>
            <person name="Lu D.-C."/>
        </authorList>
    </citation>
    <scope>NUCLEOTIDE SEQUENCE [LARGE SCALE GENOMIC DNA]</scope>
    <source>
        <strain evidence="3 4">M1531</strain>
    </source>
</reference>
<dbReference type="EMBL" id="JABBXH010000003">
    <property type="protein sequence ID" value="NMP31681.1"/>
    <property type="molecule type" value="Genomic_DNA"/>
</dbReference>
<gene>
    <name evidence="3" type="ORF">HII17_08915</name>
</gene>
<keyword evidence="1" id="KW-1133">Transmembrane helix</keyword>